<keyword evidence="4" id="KW-1185">Reference proteome</keyword>
<keyword evidence="3" id="KW-0255">Endonuclease</keyword>
<evidence type="ECO:0000259" key="2">
    <source>
        <dbReference type="Pfam" id="PF26345"/>
    </source>
</evidence>
<dbReference type="RefSeq" id="WP_228400835.1">
    <property type="nucleotide sequence ID" value="NZ_FOBV01000002.1"/>
</dbReference>
<evidence type="ECO:0000259" key="1">
    <source>
        <dbReference type="Pfam" id="PF07728"/>
    </source>
</evidence>
<feature type="domain" description="ScoMcrA-like N-terminal head" evidence="2">
    <location>
        <begin position="4"/>
        <end position="82"/>
    </location>
</feature>
<dbReference type="EMBL" id="FOBV01000002">
    <property type="protein sequence ID" value="SEM28001.1"/>
    <property type="molecule type" value="Genomic_DNA"/>
</dbReference>
<dbReference type="InterPro" id="IPR052934">
    <property type="entry name" value="Methyl-DNA_Rec/Restrict_Enz"/>
</dbReference>
<dbReference type="GO" id="GO:0016887">
    <property type="term" value="F:ATP hydrolysis activity"/>
    <property type="evidence" value="ECO:0007669"/>
    <property type="project" value="InterPro"/>
</dbReference>
<evidence type="ECO:0000313" key="4">
    <source>
        <dbReference type="Proteomes" id="UP000199450"/>
    </source>
</evidence>
<dbReference type="InterPro" id="IPR027417">
    <property type="entry name" value="P-loop_NTPase"/>
</dbReference>
<dbReference type="AlphaFoldDB" id="A0A1H7X2X9"/>
<dbReference type="Pfam" id="PF07728">
    <property type="entry name" value="AAA_5"/>
    <property type="match status" value="1"/>
</dbReference>
<evidence type="ECO:0000313" key="3">
    <source>
        <dbReference type="EMBL" id="SEM28001.1"/>
    </source>
</evidence>
<dbReference type="PANTHER" id="PTHR37291">
    <property type="entry name" value="5-METHYLCYTOSINE-SPECIFIC RESTRICTION ENZYME B"/>
    <property type="match status" value="1"/>
</dbReference>
<proteinExistence type="predicted"/>
<name>A0A1H7X2X9_9FLAO</name>
<protein>
    <submittedName>
        <fullName evidence="3">5-methylcytosine-specific restriction endonuclease McrBC, GTP-binding regulatory subunit McrB</fullName>
    </submittedName>
</protein>
<keyword evidence="3" id="KW-0540">Nuclease</keyword>
<dbReference type="Pfam" id="PF26345">
    <property type="entry name" value="ScoMcrA_N"/>
    <property type="match status" value="1"/>
</dbReference>
<dbReference type="Gene3D" id="3.40.50.300">
    <property type="entry name" value="P-loop containing nucleotide triphosphate hydrolases"/>
    <property type="match status" value="1"/>
</dbReference>
<gene>
    <name evidence="3" type="ORF">SAMN05421856_102172</name>
</gene>
<dbReference type="Proteomes" id="UP000199450">
    <property type="component" value="Unassembled WGS sequence"/>
</dbReference>
<keyword evidence="3" id="KW-0378">Hydrolase</keyword>
<dbReference type="InterPro" id="IPR011704">
    <property type="entry name" value="ATPase_dyneun-rel_AAA"/>
</dbReference>
<dbReference type="GO" id="GO:0005524">
    <property type="term" value="F:ATP binding"/>
    <property type="evidence" value="ECO:0007669"/>
    <property type="project" value="InterPro"/>
</dbReference>
<feature type="domain" description="ATPase dynein-related AAA" evidence="1">
    <location>
        <begin position="597"/>
        <end position="701"/>
    </location>
</feature>
<dbReference type="InterPro" id="IPR058807">
    <property type="entry name" value="ScoMcrA_N"/>
</dbReference>
<accession>A0A1H7X2X9</accession>
<organism evidence="3 4">
    <name type="scientific">Chryseobacterium taichungense</name>
    <dbReference type="NCBI Taxonomy" id="295069"/>
    <lineage>
        <taxon>Bacteria</taxon>
        <taxon>Pseudomonadati</taxon>
        <taxon>Bacteroidota</taxon>
        <taxon>Flavobacteriia</taxon>
        <taxon>Flavobacteriales</taxon>
        <taxon>Weeksellaceae</taxon>
        <taxon>Chryseobacterium group</taxon>
        <taxon>Chryseobacterium</taxon>
    </lineage>
</organism>
<dbReference type="SUPFAM" id="SSF52540">
    <property type="entry name" value="P-loop containing nucleoside triphosphate hydrolases"/>
    <property type="match status" value="1"/>
</dbReference>
<dbReference type="PANTHER" id="PTHR37291:SF1">
    <property type="entry name" value="TYPE IV METHYL-DIRECTED RESTRICTION ENZYME ECOKMCRB SUBUNIT"/>
    <property type="match status" value="1"/>
</dbReference>
<dbReference type="GO" id="GO:0004519">
    <property type="term" value="F:endonuclease activity"/>
    <property type="evidence" value="ECO:0007669"/>
    <property type="project" value="UniProtKB-KW"/>
</dbReference>
<sequence>MKLITKEHILKAIQEIDNEGIRSGRNSSTYDLIYNNKPYPPKLVISIANKYATGEELDHNTFAGGQGTPAFNLLKNEGFVIKNKAHNNSNVTKFSEAVDALIDYLKISDSIVSKFSIIKFGARAKYVWISDDSNTICDDNCHYELIERNGLDNTKGLSVEIHFEDKFKKQYFSLLKDNLPSDVYWNDKHKPSISITYQNIFSYSDPELLMKIEEALLYLEVNLGNKVRNIKDIINSVNVKNDFINWFVSRDGLENNYFNQQFGSSLSRFTSEVEKYEELYKNDFKNDLFLVNPTNFISKINEISKNIYNNSTSSFSKYILTGNGRPKAILGNKNYITFLNEFFEKQSNNKLKLNHPQQKIMAINQILYGPPGTGKTYNTMNKAVCLIHPDFSKIENREILKEKYKLLVESGQIVFTTFHQSMSYEDFIEGIKPQTKNDIVTYSVKDGIFKNIVKMALSEYIKDDIENGSEKEDFDQLYDSFIESIKPEEGIRKGTFTTKTGIEMMLVNANDKSVVVKYLWDNNKTKDKEAKQPFIISKEKLKKVLLEGINPSEVKNLKLELDPLIGYIHCELFAVYKSFYDFVIINKGEVEAVHFNYKDQSYEEVREQYEVVDKELIKEKNVKPYVLIIDEINRGNVSQIFGELITLIEEGKRLGNSEELEVILPYSKDKFSVPPNLYIIGTMNTADRSVEALDTALRRRFCFEEMLPKPDLLIDKNIGVVNLKELLITINKRIEVLLDRDHTIGHSYFINLETEQDLRSAFKNNIIPLLQEYFYGDYEKIGMVIGNGFFEVTEKYDKNIFAEFPSQNFPEAGSINRLKKIDNDFNIIDALNILQKKSKSDNE</sequence>
<reference evidence="4" key="1">
    <citation type="submission" date="2016-10" db="EMBL/GenBank/DDBJ databases">
        <authorList>
            <person name="Varghese N."/>
            <person name="Submissions S."/>
        </authorList>
    </citation>
    <scope>NUCLEOTIDE SEQUENCE [LARGE SCALE GENOMIC DNA]</scope>
    <source>
        <strain evidence="4">DSM 17453</strain>
    </source>
</reference>
<dbReference type="STRING" id="295069.SAMN05421856_102172"/>